<dbReference type="GO" id="GO:0035598">
    <property type="term" value="F:tRNA (N(6)-L-threonylcarbamoyladenosine(37)-C(2))-methylthiotransferase activity"/>
    <property type="evidence" value="ECO:0007669"/>
    <property type="project" value="UniProtKB-EC"/>
</dbReference>
<dbReference type="Gene3D" id="3.80.30.20">
    <property type="entry name" value="tm_1862 like domain"/>
    <property type="match status" value="1"/>
</dbReference>
<evidence type="ECO:0000259" key="17">
    <source>
        <dbReference type="PROSITE" id="PS51918"/>
    </source>
</evidence>
<dbReference type="EMBL" id="DWZA01000026">
    <property type="protein sequence ID" value="HJA70508.1"/>
    <property type="molecule type" value="Genomic_DNA"/>
</dbReference>
<dbReference type="InterPro" id="IPR006467">
    <property type="entry name" value="MiaB-like_bact"/>
</dbReference>
<protein>
    <recommendedName>
        <fullName evidence="15">Threonylcarbamoyladenosine tRNA methylthiotransferase MtaB</fullName>
        <ecNumber evidence="3">2.8.4.5</ecNumber>
    </recommendedName>
    <alternativeName>
        <fullName evidence="12">tRNA-t(6)A37 methylthiotransferase</fullName>
    </alternativeName>
</protein>
<dbReference type="InterPro" id="IPR005839">
    <property type="entry name" value="Methylthiotransferase"/>
</dbReference>
<reference evidence="18" key="2">
    <citation type="submission" date="2021-04" db="EMBL/GenBank/DDBJ databases">
        <authorList>
            <person name="Gilroy R."/>
        </authorList>
    </citation>
    <scope>NUCLEOTIDE SEQUENCE</scope>
    <source>
        <strain evidence="18">CHK178-16964</strain>
    </source>
</reference>
<comment type="function">
    <text evidence="2">Catalyzes the methylthiolation of N6-threonylcarbamoyladenosine (t(6)A), leading to the formation of 2-methylthio-N6-threonylcarbamoyladenosine (ms(2)t(6)A) at position 37 in tRNAs that read codons beginning with adenine.</text>
</comment>
<dbReference type="Pfam" id="PF00919">
    <property type="entry name" value="UPF0004"/>
    <property type="match status" value="1"/>
</dbReference>
<dbReference type="Pfam" id="PF04055">
    <property type="entry name" value="Radical_SAM"/>
    <property type="match status" value="1"/>
</dbReference>
<dbReference type="SMART" id="SM00729">
    <property type="entry name" value="Elp3"/>
    <property type="match status" value="1"/>
</dbReference>
<dbReference type="GO" id="GO:0051539">
    <property type="term" value="F:4 iron, 4 sulfur cluster binding"/>
    <property type="evidence" value="ECO:0007669"/>
    <property type="project" value="UniProtKB-KW"/>
</dbReference>
<dbReference type="GO" id="GO:0005829">
    <property type="term" value="C:cytosol"/>
    <property type="evidence" value="ECO:0007669"/>
    <property type="project" value="TreeGrafter"/>
</dbReference>
<dbReference type="SFLD" id="SFLDS00029">
    <property type="entry name" value="Radical_SAM"/>
    <property type="match status" value="1"/>
</dbReference>
<dbReference type="SUPFAM" id="SSF102114">
    <property type="entry name" value="Radical SAM enzymes"/>
    <property type="match status" value="1"/>
</dbReference>
<dbReference type="AlphaFoldDB" id="A0A9D2KME7"/>
<dbReference type="GO" id="GO:0046872">
    <property type="term" value="F:metal ion binding"/>
    <property type="evidence" value="ECO:0007669"/>
    <property type="project" value="UniProtKB-KW"/>
</dbReference>
<dbReference type="InterPro" id="IPR006638">
    <property type="entry name" value="Elp3/MiaA/NifB-like_rSAM"/>
</dbReference>
<keyword evidence="7" id="KW-0949">S-adenosyl-L-methionine</keyword>
<evidence type="ECO:0000256" key="9">
    <source>
        <dbReference type="ARBA" id="ARBA00022723"/>
    </source>
</evidence>
<keyword evidence="10" id="KW-0408">Iron</keyword>
<dbReference type="InterPro" id="IPR038135">
    <property type="entry name" value="Methylthiotransferase_N_sf"/>
</dbReference>
<comment type="similarity">
    <text evidence="14">Belongs to the methylthiotransferase family. MtaB subfamily.</text>
</comment>
<proteinExistence type="inferred from homology"/>
<dbReference type="GO" id="GO:0035597">
    <property type="term" value="F:tRNA-2-methylthio-N(6)-dimethylallyladenosine(37) synthase activity"/>
    <property type="evidence" value="ECO:0007669"/>
    <property type="project" value="TreeGrafter"/>
</dbReference>
<accession>A0A9D2KME7</accession>
<dbReference type="Gene3D" id="3.40.50.12160">
    <property type="entry name" value="Methylthiotransferase, N-terminal domain"/>
    <property type="match status" value="1"/>
</dbReference>
<feature type="domain" description="Radical SAM core" evidence="17">
    <location>
        <begin position="141"/>
        <end position="375"/>
    </location>
</feature>
<dbReference type="PROSITE" id="PS51918">
    <property type="entry name" value="RADICAL_SAM"/>
    <property type="match status" value="1"/>
</dbReference>
<comment type="caution">
    <text evidence="18">The sequence shown here is derived from an EMBL/GenBank/DDBJ whole genome shotgun (WGS) entry which is preliminary data.</text>
</comment>
<dbReference type="InterPro" id="IPR034557">
    <property type="entry name" value="ThrcA_tRNA_MEthiotransferase"/>
</dbReference>
<dbReference type="Proteomes" id="UP000823900">
    <property type="component" value="Unassembled WGS sequence"/>
</dbReference>
<sequence length="443" mass="50169">MRKAAFHNLGCKVNSYETEAMEQLLEAAGYEIVPFAPGADVYIINTCSVTNIADKKSRQMLHRAKKMDPSALVVAVGCYVQAAGEELAVDKAVDIVVGNNRKKDLVQILEEHFRKKEGVPDSYVIDIADTHEYEELHIDRISEHTRAFIKVQDGCNQFCSYCIIPYTRGRIRSRRPEAVLEEVKNLVANGYKEIVLTGIHLSSYGRDFPEGESVSLLDLILAVEKTEGLSRLRLGSLEPRIVTREFAETLAGLEKICPHFHLSLQSGCDETLKRMNRHYTTQEYLEGCQILRQAFKNPAITTDVIVGFPGETDEEFETTEKFLRQVNFYEMHVFKYSRRKGTRADRMECQIPEQIKAERSDRLLTLEKDMSKSYRESFLGKNLEILLEDRVLVDGKTYLTGHTKEYVKAAVPCDIGKKGGFVTGKAERFLTDEILLLTGCSAC</sequence>
<evidence type="ECO:0000256" key="10">
    <source>
        <dbReference type="ARBA" id="ARBA00023004"/>
    </source>
</evidence>
<evidence type="ECO:0000256" key="13">
    <source>
        <dbReference type="ARBA" id="ARBA00051661"/>
    </source>
</evidence>
<dbReference type="InterPro" id="IPR023404">
    <property type="entry name" value="rSAM_horseshoe"/>
</dbReference>
<reference evidence="18" key="1">
    <citation type="journal article" date="2021" name="PeerJ">
        <title>Extensive microbial diversity within the chicken gut microbiome revealed by metagenomics and culture.</title>
        <authorList>
            <person name="Gilroy R."/>
            <person name="Ravi A."/>
            <person name="Getino M."/>
            <person name="Pursley I."/>
            <person name="Horton D.L."/>
            <person name="Alikhan N.F."/>
            <person name="Baker D."/>
            <person name="Gharbi K."/>
            <person name="Hall N."/>
            <person name="Watson M."/>
            <person name="Adriaenssens E.M."/>
            <person name="Foster-Nyarko E."/>
            <person name="Jarju S."/>
            <person name="Secka A."/>
            <person name="Antonio M."/>
            <person name="Oren A."/>
            <person name="Chaudhuri R.R."/>
            <person name="La Ragione R."/>
            <person name="Hildebrand F."/>
            <person name="Pallen M.J."/>
        </authorList>
    </citation>
    <scope>NUCLEOTIDE SEQUENCE</scope>
    <source>
        <strain evidence="18">CHK178-16964</strain>
    </source>
</reference>
<keyword evidence="4" id="KW-0004">4Fe-4S</keyword>
<keyword evidence="8" id="KW-0819">tRNA processing</keyword>
<dbReference type="EC" id="2.8.4.5" evidence="3"/>
<feature type="domain" description="MTTase N-terminal" evidence="16">
    <location>
        <begin position="2"/>
        <end position="114"/>
    </location>
</feature>
<evidence type="ECO:0000256" key="8">
    <source>
        <dbReference type="ARBA" id="ARBA00022694"/>
    </source>
</evidence>
<evidence type="ECO:0000256" key="12">
    <source>
        <dbReference type="ARBA" id="ARBA00031213"/>
    </source>
</evidence>
<evidence type="ECO:0000256" key="5">
    <source>
        <dbReference type="ARBA" id="ARBA00022490"/>
    </source>
</evidence>
<keyword evidence="6" id="KW-0808">Transferase</keyword>
<evidence type="ECO:0000256" key="7">
    <source>
        <dbReference type="ARBA" id="ARBA00022691"/>
    </source>
</evidence>
<dbReference type="SFLD" id="SFLDG01082">
    <property type="entry name" value="B12-binding_domain_containing"/>
    <property type="match status" value="1"/>
</dbReference>
<evidence type="ECO:0000256" key="4">
    <source>
        <dbReference type="ARBA" id="ARBA00022485"/>
    </source>
</evidence>
<evidence type="ECO:0000259" key="16">
    <source>
        <dbReference type="PROSITE" id="PS51449"/>
    </source>
</evidence>
<dbReference type="NCBIfam" id="TIGR01579">
    <property type="entry name" value="MiaB-like-C"/>
    <property type="match status" value="1"/>
</dbReference>
<evidence type="ECO:0000313" key="18">
    <source>
        <dbReference type="EMBL" id="HJA70508.1"/>
    </source>
</evidence>
<dbReference type="FunFam" id="3.40.50.12160:FF:000004">
    <property type="entry name" value="Threonylcarbamoyladenosine tRNA methylthiotransferase MtaB"/>
    <property type="match status" value="1"/>
</dbReference>
<evidence type="ECO:0000256" key="14">
    <source>
        <dbReference type="ARBA" id="ARBA00061574"/>
    </source>
</evidence>
<name>A0A9D2KME7_9FIRM</name>
<dbReference type="SFLD" id="SFLDG01061">
    <property type="entry name" value="methylthiotransferase"/>
    <property type="match status" value="1"/>
</dbReference>
<dbReference type="InterPro" id="IPR007197">
    <property type="entry name" value="rSAM"/>
</dbReference>
<evidence type="ECO:0000256" key="6">
    <source>
        <dbReference type="ARBA" id="ARBA00022679"/>
    </source>
</evidence>
<dbReference type="SFLD" id="SFLDF00295">
    <property type="entry name" value="threonylcarbamoyladenosine_tRN"/>
    <property type="match status" value="1"/>
</dbReference>
<dbReference type="PANTHER" id="PTHR43020:SF2">
    <property type="entry name" value="MITOCHONDRIAL TRNA METHYLTHIOTRANSFERASE CDK5RAP1"/>
    <property type="match status" value="1"/>
</dbReference>
<evidence type="ECO:0000256" key="11">
    <source>
        <dbReference type="ARBA" id="ARBA00023014"/>
    </source>
</evidence>
<evidence type="ECO:0000313" key="19">
    <source>
        <dbReference type="Proteomes" id="UP000823900"/>
    </source>
</evidence>
<evidence type="ECO:0000256" key="2">
    <source>
        <dbReference type="ARBA" id="ARBA00002399"/>
    </source>
</evidence>
<comment type="cofactor">
    <cofactor evidence="1">
        <name>[4Fe-4S] cluster</name>
        <dbReference type="ChEBI" id="CHEBI:49883"/>
    </cofactor>
</comment>
<keyword evidence="5" id="KW-0963">Cytoplasm</keyword>
<dbReference type="PROSITE" id="PS51449">
    <property type="entry name" value="MTTASE_N"/>
    <property type="match status" value="1"/>
</dbReference>
<comment type="catalytic activity">
    <reaction evidence="13">
        <text>N(6)-L-threonylcarbamoyladenosine(37) in tRNA + (sulfur carrier)-SH + AH2 + 2 S-adenosyl-L-methionine = 2-methylsulfanyl-N(6)-L-threonylcarbamoyladenosine(37) in tRNA + (sulfur carrier)-H + 5'-deoxyadenosine + L-methionine + A + S-adenosyl-L-homocysteine + 2 H(+)</text>
        <dbReference type="Rhea" id="RHEA:37075"/>
        <dbReference type="Rhea" id="RHEA-COMP:10163"/>
        <dbReference type="Rhea" id="RHEA-COMP:11092"/>
        <dbReference type="Rhea" id="RHEA-COMP:14737"/>
        <dbReference type="Rhea" id="RHEA-COMP:14739"/>
        <dbReference type="ChEBI" id="CHEBI:13193"/>
        <dbReference type="ChEBI" id="CHEBI:15378"/>
        <dbReference type="ChEBI" id="CHEBI:17319"/>
        <dbReference type="ChEBI" id="CHEBI:17499"/>
        <dbReference type="ChEBI" id="CHEBI:29917"/>
        <dbReference type="ChEBI" id="CHEBI:57844"/>
        <dbReference type="ChEBI" id="CHEBI:57856"/>
        <dbReference type="ChEBI" id="CHEBI:59789"/>
        <dbReference type="ChEBI" id="CHEBI:64428"/>
        <dbReference type="ChEBI" id="CHEBI:74418"/>
        <dbReference type="ChEBI" id="CHEBI:74420"/>
        <dbReference type="EC" id="2.8.4.5"/>
    </reaction>
</comment>
<dbReference type="InterPro" id="IPR058240">
    <property type="entry name" value="rSAM_sf"/>
</dbReference>
<keyword evidence="11" id="KW-0411">Iron-sulfur</keyword>
<evidence type="ECO:0000256" key="3">
    <source>
        <dbReference type="ARBA" id="ARBA00013273"/>
    </source>
</evidence>
<dbReference type="InterPro" id="IPR013848">
    <property type="entry name" value="Methylthiotransferase_N"/>
</dbReference>
<evidence type="ECO:0000256" key="1">
    <source>
        <dbReference type="ARBA" id="ARBA00001966"/>
    </source>
</evidence>
<gene>
    <name evidence="18" type="primary">mtaB</name>
    <name evidence="18" type="ORF">IAA07_02875</name>
</gene>
<evidence type="ECO:0000256" key="15">
    <source>
        <dbReference type="ARBA" id="ARBA00069898"/>
    </source>
</evidence>
<keyword evidence="9" id="KW-0479">Metal-binding</keyword>
<dbReference type="FunFam" id="3.80.30.20:FF:000001">
    <property type="entry name" value="tRNA-2-methylthio-N(6)-dimethylallyladenosine synthase 2"/>
    <property type="match status" value="1"/>
</dbReference>
<dbReference type="NCBIfam" id="TIGR00089">
    <property type="entry name" value="MiaB/RimO family radical SAM methylthiotransferase"/>
    <property type="match status" value="1"/>
</dbReference>
<dbReference type="InterPro" id="IPR020612">
    <property type="entry name" value="Methylthiotransferase_CS"/>
</dbReference>
<dbReference type="PROSITE" id="PS01278">
    <property type="entry name" value="MTTASE_RADICAL"/>
    <property type="match status" value="1"/>
</dbReference>
<dbReference type="PANTHER" id="PTHR43020">
    <property type="entry name" value="CDK5 REGULATORY SUBUNIT-ASSOCIATED PROTEIN 1"/>
    <property type="match status" value="1"/>
</dbReference>
<organism evidence="18 19">
    <name type="scientific">Candidatus Lachnoclostridium stercoravium</name>
    <dbReference type="NCBI Taxonomy" id="2838633"/>
    <lineage>
        <taxon>Bacteria</taxon>
        <taxon>Bacillati</taxon>
        <taxon>Bacillota</taxon>
        <taxon>Clostridia</taxon>
        <taxon>Lachnospirales</taxon>
        <taxon>Lachnospiraceae</taxon>
    </lineage>
</organism>